<keyword evidence="4" id="KW-1185">Reference proteome</keyword>
<feature type="domain" description="SGNH hydrolase-type esterase" evidence="2">
    <location>
        <begin position="22"/>
        <end position="196"/>
    </location>
</feature>
<reference evidence="3 4" key="1">
    <citation type="submission" date="2020-08" db="EMBL/GenBank/DDBJ databases">
        <title>Sequencing the genomes of 1000 actinobacteria strains.</title>
        <authorList>
            <person name="Klenk H.-P."/>
        </authorList>
    </citation>
    <scope>NUCLEOTIDE SEQUENCE [LARGE SCALE GENOMIC DNA]</scope>
    <source>
        <strain evidence="3 4">DSM 28796</strain>
    </source>
</reference>
<evidence type="ECO:0000313" key="4">
    <source>
        <dbReference type="Proteomes" id="UP000588158"/>
    </source>
</evidence>
<dbReference type="Pfam" id="PF13472">
    <property type="entry name" value="Lipase_GDSL_2"/>
    <property type="match status" value="1"/>
</dbReference>
<dbReference type="InterPro" id="IPR036514">
    <property type="entry name" value="SGNH_hydro_sf"/>
</dbReference>
<dbReference type="Gene3D" id="3.40.50.1110">
    <property type="entry name" value="SGNH hydrolase"/>
    <property type="match status" value="1"/>
</dbReference>
<dbReference type="SUPFAM" id="SSF52266">
    <property type="entry name" value="SGNH hydrolase"/>
    <property type="match status" value="1"/>
</dbReference>
<dbReference type="EMBL" id="JACHLZ010000001">
    <property type="protein sequence ID" value="MBB5830547.1"/>
    <property type="molecule type" value="Genomic_DNA"/>
</dbReference>
<name>A0A841A9C6_9MICO</name>
<feature type="compositionally biased region" description="Polar residues" evidence="1">
    <location>
        <begin position="263"/>
        <end position="273"/>
    </location>
</feature>
<dbReference type="InterPro" id="IPR053140">
    <property type="entry name" value="GDSL_Rv0518-like"/>
</dbReference>
<dbReference type="Proteomes" id="UP000588158">
    <property type="component" value="Unassembled WGS sequence"/>
</dbReference>
<evidence type="ECO:0000259" key="2">
    <source>
        <dbReference type="Pfam" id="PF13472"/>
    </source>
</evidence>
<dbReference type="PANTHER" id="PTHR43784:SF2">
    <property type="entry name" value="GDSL-LIKE LIPASE_ACYLHYDROLASE, PUTATIVE (AFU_ORTHOLOGUE AFUA_2G00820)-RELATED"/>
    <property type="match status" value="1"/>
</dbReference>
<evidence type="ECO:0000313" key="3">
    <source>
        <dbReference type="EMBL" id="MBB5830547.1"/>
    </source>
</evidence>
<evidence type="ECO:0000256" key="1">
    <source>
        <dbReference type="SAM" id="MobiDB-lite"/>
    </source>
</evidence>
<dbReference type="PANTHER" id="PTHR43784">
    <property type="entry name" value="GDSL-LIKE LIPASE/ACYLHYDROLASE, PUTATIVE (AFU_ORTHOLOGUE AFUA_2G00820)-RELATED"/>
    <property type="match status" value="1"/>
</dbReference>
<protein>
    <submittedName>
        <fullName evidence="3">Lysophospholipase L1-like esterase</fullName>
    </submittedName>
</protein>
<feature type="region of interest" description="Disordered" evidence="1">
    <location>
        <begin position="250"/>
        <end position="273"/>
    </location>
</feature>
<dbReference type="CDD" id="cd01832">
    <property type="entry name" value="SGNH_hydrolase_like_1"/>
    <property type="match status" value="1"/>
</dbReference>
<proteinExistence type="predicted"/>
<accession>A0A841A9C6</accession>
<comment type="caution">
    <text evidence="3">The sequence shown here is derived from an EMBL/GenBank/DDBJ whole genome shotgun (WGS) entry which is preliminary data.</text>
</comment>
<dbReference type="InterPro" id="IPR013830">
    <property type="entry name" value="SGNH_hydro"/>
</dbReference>
<organism evidence="3 4">
    <name type="scientific">Brachybacterium aquaticum</name>
    <dbReference type="NCBI Taxonomy" id="1432564"/>
    <lineage>
        <taxon>Bacteria</taxon>
        <taxon>Bacillati</taxon>
        <taxon>Actinomycetota</taxon>
        <taxon>Actinomycetes</taxon>
        <taxon>Micrococcales</taxon>
        <taxon>Dermabacteraceae</taxon>
        <taxon>Brachybacterium</taxon>
    </lineage>
</organism>
<sequence>MSAAAGAGAEADGDPREIRFVVIGDSFSEGVGDELPDGTVRGWADLSAQGWANALGRPISYANLAIRGRLVGPIVEEQLEPALALRPTLLSFVGGGNDILRPRTTIADIAERFAQVLARCDEEGVQLLLHSVANPSAGLPMRRIIERRGEELSDAVLERLGDRPDVLRSLNWPDTELAGPAYWAEDRLHLNTRGHHRVAARVLETVGVDAPKEWWSLPEDAAPARLSNREHFRRHVQPWIRRRLRRESSGDGRAAKYPEWTTIAPTTAPTEGR</sequence>
<dbReference type="AlphaFoldDB" id="A0A841A9C6"/>
<gene>
    <name evidence="3" type="ORF">HNR70_000360</name>
</gene>
<dbReference type="RefSeq" id="WP_184324155.1">
    <property type="nucleotide sequence ID" value="NZ_JACHLZ010000001.1"/>
</dbReference>